<reference evidence="2 3" key="1">
    <citation type="journal article" date="2016" name="Mol. Biol. Evol.">
        <title>Comparative Genomics of Early-Diverging Mushroom-Forming Fungi Provides Insights into the Origins of Lignocellulose Decay Capabilities.</title>
        <authorList>
            <person name="Nagy L.G."/>
            <person name="Riley R."/>
            <person name="Tritt A."/>
            <person name="Adam C."/>
            <person name="Daum C."/>
            <person name="Floudas D."/>
            <person name="Sun H."/>
            <person name="Yadav J.S."/>
            <person name="Pangilinan J."/>
            <person name="Larsson K.H."/>
            <person name="Matsuura K."/>
            <person name="Barry K."/>
            <person name="Labutti K."/>
            <person name="Kuo R."/>
            <person name="Ohm R.A."/>
            <person name="Bhattacharya S.S."/>
            <person name="Shirouzu T."/>
            <person name="Yoshinaga Y."/>
            <person name="Martin F.M."/>
            <person name="Grigoriev I.V."/>
            <person name="Hibbett D.S."/>
        </authorList>
    </citation>
    <scope>NUCLEOTIDE SEQUENCE [LARGE SCALE GENOMIC DNA]</scope>
    <source>
        <strain evidence="2 3">TUFC12733</strain>
    </source>
</reference>
<dbReference type="GO" id="GO:0005085">
    <property type="term" value="F:guanyl-nucleotide exchange factor activity"/>
    <property type="evidence" value="ECO:0007669"/>
    <property type="project" value="InterPro"/>
</dbReference>
<accession>A0A167H7B1</accession>
<dbReference type="InterPro" id="IPR035999">
    <property type="entry name" value="Sec7_dom_sf"/>
</dbReference>
<feature type="domain" description="SEC7" evidence="1">
    <location>
        <begin position="10"/>
        <end position="89"/>
    </location>
</feature>
<evidence type="ECO:0000313" key="3">
    <source>
        <dbReference type="Proteomes" id="UP000076738"/>
    </source>
</evidence>
<protein>
    <recommendedName>
        <fullName evidence="1">SEC7 domain-containing protein</fullName>
    </recommendedName>
</protein>
<gene>
    <name evidence="2" type="ORF">CALVIDRAFT_568352</name>
</gene>
<name>A0A167H7B1_CALVF</name>
<dbReference type="AlphaFoldDB" id="A0A167H7B1"/>
<dbReference type="EMBL" id="KV417325">
    <property type="protein sequence ID" value="KZO91318.1"/>
    <property type="molecule type" value="Genomic_DNA"/>
</dbReference>
<organism evidence="2 3">
    <name type="scientific">Calocera viscosa (strain TUFC12733)</name>
    <dbReference type="NCBI Taxonomy" id="1330018"/>
    <lineage>
        <taxon>Eukaryota</taxon>
        <taxon>Fungi</taxon>
        <taxon>Dikarya</taxon>
        <taxon>Basidiomycota</taxon>
        <taxon>Agaricomycotina</taxon>
        <taxon>Dacrymycetes</taxon>
        <taxon>Dacrymycetales</taxon>
        <taxon>Dacrymycetaceae</taxon>
        <taxon>Calocera</taxon>
    </lineage>
</organism>
<dbReference type="Pfam" id="PF01369">
    <property type="entry name" value="Sec7"/>
    <property type="match status" value="1"/>
</dbReference>
<proteinExistence type="predicted"/>
<dbReference type="Gene3D" id="1.10.1000.11">
    <property type="entry name" value="Arf Nucleotide-binding Site Opener,domain 2"/>
    <property type="match status" value="1"/>
</dbReference>
<evidence type="ECO:0000259" key="1">
    <source>
        <dbReference type="PROSITE" id="PS50190"/>
    </source>
</evidence>
<dbReference type="InterPro" id="IPR000904">
    <property type="entry name" value="Sec7_dom"/>
</dbReference>
<dbReference type="Proteomes" id="UP000076738">
    <property type="component" value="Unassembled WGS sequence"/>
</dbReference>
<dbReference type="OrthoDB" id="5429442at2759"/>
<dbReference type="PROSITE" id="PS50190">
    <property type="entry name" value="SEC7"/>
    <property type="match status" value="1"/>
</dbReference>
<keyword evidence="3" id="KW-1185">Reference proteome</keyword>
<dbReference type="InterPro" id="IPR023394">
    <property type="entry name" value="Sec7_C_sf"/>
</dbReference>
<dbReference type="SUPFAM" id="SSF48425">
    <property type="entry name" value="Sec7 domain"/>
    <property type="match status" value="1"/>
</dbReference>
<sequence>MPCSPYASRVPLDISLRVLLMHLALPKETRAMGCFVETFASKWTERYPRLVATDQSYIVVLSMIVLHMDHFNPSNMKKMRGKDYLRNGRRDGGFAGCRYFYDSITFTRHIFVEDAVDVHGQRSLKPAPDICPSGIFVSPAASVSSGGRRGKKFDNSTQHTVSAKGWKFAFTVNLSLAPAMEDQDIPDAIRLQIFKSGDYTILNLVFEFTTANLVTNSVASVTPGLTDTYGQTQLAKMRQDWSRTQS</sequence>
<dbReference type="GO" id="GO:0032012">
    <property type="term" value="P:regulation of ARF protein signal transduction"/>
    <property type="evidence" value="ECO:0007669"/>
    <property type="project" value="InterPro"/>
</dbReference>
<evidence type="ECO:0000313" key="2">
    <source>
        <dbReference type="EMBL" id="KZO91318.1"/>
    </source>
</evidence>